<dbReference type="PROSITE" id="PS51278">
    <property type="entry name" value="GATASE_TYPE_2"/>
    <property type="match status" value="1"/>
</dbReference>
<evidence type="ECO:0000259" key="9">
    <source>
        <dbReference type="PROSITE" id="PS51278"/>
    </source>
</evidence>
<dbReference type="CDD" id="cd00712">
    <property type="entry name" value="AsnB"/>
    <property type="match status" value="1"/>
</dbReference>
<evidence type="ECO:0000256" key="2">
    <source>
        <dbReference type="ARBA" id="ARBA00005752"/>
    </source>
</evidence>
<dbReference type="Proteomes" id="UP001501867">
    <property type="component" value="Unassembled WGS sequence"/>
</dbReference>
<dbReference type="EC" id="6.3.5.4" evidence="3"/>
<comment type="pathway">
    <text evidence="1">Amino-acid biosynthesis; L-asparagine biosynthesis; L-asparagine from L-aspartate (L-Gln route): step 1/1.</text>
</comment>
<evidence type="ECO:0000256" key="1">
    <source>
        <dbReference type="ARBA" id="ARBA00005187"/>
    </source>
</evidence>
<comment type="similarity">
    <text evidence="2">Belongs to the asparagine synthetase family.</text>
</comment>
<keyword evidence="11" id="KW-1185">Reference proteome</keyword>
<keyword evidence="6" id="KW-0061">Asparagine biosynthesis</keyword>
<name>A0ABN0V8G5_9ACTN</name>
<dbReference type="NCBIfam" id="TIGR01536">
    <property type="entry name" value="asn_synth_AEB"/>
    <property type="match status" value="1"/>
</dbReference>
<accession>A0ABN0V8G5</accession>
<dbReference type="PANTHER" id="PTHR43284">
    <property type="entry name" value="ASPARAGINE SYNTHETASE (GLUTAMINE-HYDROLYZING)"/>
    <property type="match status" value="1"/>
</dbReference>
<dbReference type="Gene3D" id="3.40.50.620">
    <property type="entry name" value="HUPs"/>
    <property type="match status" value="1"/>
</dbReference>
<evidence type="ECO:0000256" key="3">
    <source>
        <dbReference type="ARBA" id="ARBA00012737"/>
    </source>
</evidence>
<dbReference type="Pfam" id="PF13537">
    <property type="entry name" value="GATase_7"/>
    <property type="match status" value="1"/>
</dbReference>
<dbReference type="PIRSF" id="PIRSF001589">
    <property type="entry name" value="Asn_synthetase_glu-h"/>
    <property type="match status" value="1"/>
</dbReference>
<keyword evidence="5" id="KW-0067">ATP-binding</keyword>
<evidence type="ECO:0000256" key="6">
    <source>
        <dbReference type="ARBA" id="ARBA00022888"/>
    </source>
</evidence>
<dbReference type="Gene3D" id="3.60.20.10">
    <property type="entry name" value="Glutamine Phosphoribosylpyrophosphate, subunit 1, domain 1"/>
    <property type="match status" value="1"/>
</dbReference>
<evidence type="ECO:0000256" key="4">
    <source>
        <dbReference type="ARBA" id="ARBA00022741"/>
    </source>
</evidence>
<feature type="domain" description="Glutamine amidotransferase type-2" evidence="9">
    <location>
        <begin position="1"/>
        <end position="190"/>
    </location>
</feature>
<comment type="catalytic activity">
    <reaction evidence="8">
        <text>L-aspartate + L-glutamine + ATP + H2O = L-asparagine + L-glutamate + AMP + diphosphate + H(+)</text>
        <dbReference type="Rhea" id="RHEA:12228"/>
        <dbReference type="ChEBI" id="CHEBI:15377"/>
        <dbReference type="ChEBI" id="CHEBI:15378"/>
        <dbReference type="ChEBI" id="CHEBI:29985"/>
        <dbReference type="ChEBI" id="CHEBI:29991"/>
        <dbReference type="ChEBI" id="CHEBI:30616"/>
        <dbReference type="ChEBI" id="CHEBI:33019"/>
        <dbReference type="ChEBI" id="CHEBI:58048"/>
        <dbReference type="ChEBI" id="CHEBI:58359"/>
        <dbReference type="ChEBI" id="CHEBI:456215"/>
        <dbReference type="EC" id="6.3.5.4"/>
    </reaction>
</comment>
<organism evidence="10 11">
    <name type="scientific">Streptomyces polychromogenes</name>
    <dbReference type="NCBI Taxonomy" id="67342"/>
    <lineage>
        <taxon>Bacteria</taxon>
        <taxon>Bacillati</taxon>
        <taxon>Actinomycetota</taxon>
        <taxon>Actinomycetes</taxon>
        <taxon>Kitasatosporales</taxon>
        <taxon>Streptomycetaceae</taxon>
        <taxon>Streptomyces</taxon>
    </lineage>
</organism>
<dbReference type="SUPFAM" id="SSF56235">
    <property type="entry name" value="N-terminal nucleophile aminohydrolases (Ntn hydrolases)"/>
    <property type="match status" value="1"/>
</dbReference>
<evidence type="ECO:0000256" key="8">
    <source>
        <dbReference type="ARBA" id="ARBA00048741"/>
    </source>
</evidence>
<dbReference type="InterPro" id="IPR017932">
    <property type="entry name" value="GATase_2_dom"/>
</dbReference>
<evidence type="ECO:0000256" key="7">
    <source>
        <dbReference type="ARBA" id="ARBA00022962"/>
    </source>
</evidence>
<dbReference type="CDD" id="cd01991">
    <property type="entry name" value="Asn_synthase_B_C"/>
    <property type="match status" value="1"/>
</dbReference>
<evidence type="ECO:0000313" key="10">
    <source>
        <dbReference type="EMBL" id="GAA0279983.1"/>
    </source>
</evidence>
<dbReference type="InterPro" id="IPR014729">
    <property type="entry name" value="Rossmann-like_a/b/a_fold"/>
</dbReference>
<dbReference type="InterPro" id="IPR033738">
    <property type="entry name" value="AsnB_N"/>
</dbReference>
<evidence type="ECO:0000313" key="11">
    <source>
        <dbReference type="Proteomes" id="UP001501867"/>
    </source>
</evidence>
<dbReference type="InterPro" id="IPR006426">
    <property type="entry name" value="Asn_synth_AEB"/>
</dbReference>
<gene>
    <name evidence="10" type="primary">asnB_2</name>
    <name evidence="10" type="ORF">GCM10010302_17170</name>
</gene>
<dbReference type="InterPro" id="IPR051786">
    <property type="entry name" value="ASN_synthetase/amidase"/>
</dbReference>
<reference evidence="10 11" key="1">
    <citation type="journal article" date="2019" name="Int. J. Syst. Evol. Microbiol.">
        <title>The Global Catalogue of Microorganisms (GCM) 10K type strain sequencing project: providing services to taxonomists for standard genome sequencing and annotation.</title>
        <authorList>
            <consortium name="The Broad Institute Genomics Platform"/>
            <consortium name="The Broad Institute Genome Sequencing Center for Infectious Disease"/>
            <person name="Wu L."/>
            <person name="Ma J."/>
        </authorList>
    </citation>
    <scope>NUCLEOTIDE SEQUENCE [LARGE SCALE GENOMIC DNA]</scope>
    <source>
        <strain evidence="10 11">JCM 4505</strain>
    </source>
</reference>
<dbReference type="EMBL" id="BAAABV010000011">
    <property type="protein sequence ID" value="GAA0279983.1"/>
    <property type="molecule type" value="Genomic_DNA"/>
</dbReference>
<sequence length="605" mass="66534">MAAELIHRGPDDAGSISLGSVSFGFRRLAFNDLANGNQPQVSPDGRIASVCNGEIFNHGALRNSLSRRGHSFRTTCDTEVLIPLYREYGVEMTAHLDGQFGFALYDSAADRLLLARDHSGIVPLFYTVVGDTLVFGSEVKAVLRHPAVTRRVDLRGLDQVLSLPGLVSPRTMFEGVHALRPGERLVADRSGVRTERYWDLDYPLLADAPPPLMGRAAEEALQVQAERAAGLLGSAVDSRLLADVPVGMYLSGGLDSSLIGALMTRARPGHSWPSFSAVFPDREFDEGAAQRLVAGKLGTAHHEVPVHDSELAARLTTMVRHAECPVRESYNVCSLLLSRAVRNSDTRAVLSGEGADELFGGYPGYRFDAAGLSGSRAEGLEAHLEREAALRMWGTDLFYENDQIAAQEFRRELYSADLADVLDEFSVTAQRLVDPDRLLGRHPLHQRSYLDFHLRLADHLLGDHGDRMALANGVELRFPFLARDVVDFATTVPPELMLHGTQEKAVLRRAAAGLVPPEILARPKYGFRAQTSSHLLTSGADWFEELIAPSTVRRQGYFDPDTVAELARRQRSGQHRVHAHLDTDYLMVIATFALFVEEFDLPCLG</sequence>
<proteinExistence type="inferred from homology"/>
<dbReference type="InterPro" id="IPR029055">
    <property type="entry name" value="Ntn_hydrolases_N"/>
</dbReference>
<evidence type="ECO:0000256" key="5">
    <source>
        <dbReference type="ARBA" id="ARBA00022840"/>
    </source>
</evidence>
<dbReference type="PANTHER" id="PTHR43284:SF1">
    <property type="entry name" value="ASPARAGINE SYNTHETASE"/>
    <property type="match status" value="1"/>
</dbReference>
<protein>
    <recommendedName>
        <fullName evidence="3">asparagine synthase (glutamine-hydrolyzing)</fullName>
        <ecNumber evidence="3">6.3.5.4</ecNumber>
    </recommendedName>
</protein>
<keyword evidence="4" id="KW-0547">Nucleotide-binding</keyword>
<dbReference type="InterPro" id="IPR001962">
    <property type="entry name" value="Asn_synthase"/>
</dbReference>
<keyword evidence="6" id="KW-0028">Amino-acid biosynthesis</keyword>
<keyword evidence="7" id="KW-0315">Glutamine amidotransferase</keyword>
<dbReference type="SUPFAM" id="SSF52402">
    <property type="entry name" value="Adenine nucleotide alpha hydrolases-like"/>
    <property type="match status" value="1"/>
</dbReference>
<comment type="caution">
    <text evidence="10">The sequence shown here is derived from an EMBL/GenBank/DDBJ whole genome shotgun (WGS) entry which is preliminary data.</text>
</comment>
<dbReference type="Pfam" id="PF00733">
    <property type="entry name" value="Asn_synthase"/>
    <property type="match status" value="1"/>
</dbReference>